<organism evidence="5 6">
    <name type="scientific">Candidatus Mancarchaeum acidiphilum</name>
    <dbReference type="NCBI Taxonomy" id="1920749"/>
    <lineage>
        <taxon>Archaea</taxon>
        <taxon>Candidatus Micrarchaeota</taxon>
        <taxon>Candidatus Mancarchaeum</taxon>
    </lineage>
</organism>
<keyword evidence="3" id="KW-0012">Acyltransferase</keyword>
<name>A0A218NMB8_9ARCH</name>
<dbReference type="OrthoDB" id="5812at2157"/>
<gene>
    <name evidence="5" type="ORF">Mia14_0282</name>
</gene>
<reference evidence="5 6" key="1">
    <citation type="journal article" date="2017" name="Nat. Commun.">
        <title>'ARMAN' archaea depend on association with euryarchaeal host in culture and in situ.</title>
        <authorList>
            <person name="Golyshina O."/>
            <person name="Toshchakov S."/>
            <person name="Makarova K."/>
            <person name="Gavrilov S."/>
            <person name="Korzhenkov A."/>
            <person name="La Cono V."/>
            <person name="Arcadi E."/>
            <person name="Nechitaylo T."/>
            <person name="Ferrer M."/>
            <person name="Kublanov I."/>
            <person name="Wolf Y."/>
            <person name="Yakimov M."/>
            <person name="Golyshin P."/>
            <person name="Slesarev A."/>
            <person name="Kozyavkin S."/>
        </authorList>
    </citation>
    <scope>NUCLEOTIDE SEQUENCE [LARGE SCALE GENOMIC DNA]</scope>
    <source>
        <strain evidence="5 6">Mia14</strain>
    </source>
</reference>
<protein>
    <submittedName>
        <fullName evidence="5">Hydroxymethylglutaryl-CoA synthase</fullName>
    </submittedName>
</protein>
<evidence type="ECO:0000256" key="1">
    <source>
        <dbReference type="ARBA" id="ARBA00022679"/>
    </source>
</evidence>
<dbReference type="Pfam" id="PF08541">
    <property type="entry name" value="ACP_syn_III_C"/>
    <property type="match status" value="1"/>
</dbReference>
<sequence>MASIVSYGTYIPKSKIRITDIAASWNASGSEMEKSTGMIEKAFASEDEDLLTMSFESANAAIDSFHDKGNGDIDGILIGFDSDVEKGMEISPALISALNLDNGILASDIGPSHKSATTSIILMDGLIDSGLVKSGLVVAAGNLIGKEGEASGYRGSSASNSFILSKSDEGIADILGFYSFNSDVKDEWSIKSGEKMLSFSSGRFGSQLGYANHISKAVSGLFGKLGLKASDFKQVIFSQANTGQMLNTAKQLGFTSEQLEANSILKNTGDSGSTAEMVALANALESSDSGDLILLSSYSQGFGSDAIAIKVNKKSNPKNSVRSMLDGGRYLNYFDYLKSRKARIEW</sequence>
<evidence type="ECO:0000313" key="5">
    <source>
        <dbReference type="EMBL" id="ASI13612.1"/>
    </source>
</evidence>
<dbReference type="SUPFAM" id="SSF53901">
    <property type="entry name" value="Thiolase-like"/>
    <property type="match status" value="1"/>
</dbReference>
<dbReference type="InterPro" id="IPR016039">
    <property type="entry name" value="Thiolase-like"/>
</dbReference>
<evidence type="ECO:0000256" key="2">
    <source>
        <dbReference type="ARBA" id="ARBA00023229"/>
    </source>
</evidence>
<dbReference type="InterPro" id="IPR013747">
    <property type="entry name" value="ACP_syn_III_C"/>
</dbReference>
<evidence type="ECO:0000259" key="4">
    <source>
        <dbReference type="Pfam" id="PF08541"/>
    </source>
</evidence>
<dbReference type="GO" id="GO:0016746">
    <property type="term" value="F:acyltransferase activity"/>
    <property type="evidence" value="ECO:0007669"/>
    <property type="project" value="UniProtKB-KW"/>
</dbReference>
<dbReference type="GO" id="GO:0044550">
    <property type="term" value="P:secondary metabolite biosynthetic process"/>
    <property type="evidence" value="ECO:0007669"/>
    <property type="project" value="TreeGrafter"/>
</dbReference>
<dbReference type="RefSeq" id="WP_088819774.1">
    <property type="nucleotide sequence ID" value="NZ_CP019964.1"/>
</dbReference>
<evidence type="ECO:0000256" key="3">
    <source>
        <dbReference type="ARBA" id="ARBA00023315"/>
    </source>
</evidence>
<dbReference type="Proteomes" id="UP000197679">
    <property type="component" value="Chromosome"/>
</dbReference>
<dbReference type="EMBL" id="CP019964">
    <property type="protein sequence ID" value="ASI13612.1"/>
    <property type="molecule type" value="Genomic_DNA"/>
</dbReference>
<dbReference type="PANTHER" id="PTHR34069">
    <property type="entry name" value="3-OXOACYL-[ACYL-CARRIER-PROTEIN] SYNTHASE 3"/>
    <property type="match status" value="1"/>
</dbReference>
<dbReference type="GO" id="GO:0008299">
    <property type="term" value="P:isoprenoid biosynthetic process"/>
    <property type="evidence" value="ECO:0007669"/>
    <property type="project" value="UniProtKB-KW"/>
</dbReference>
<dbReference type="Gene3D" id="3.40.47.10">
    <property type="match status" value="1"/>
</dbReference>
<dbReference type="KEGG" id="marh:Mia14_0282"/>
<keyword evidence="1" id="KW-0808">Transferase</keyword>
<evidence type="ECO:0000313" key="6">
    <source>
        <dbReference type="Proteomes" id="UP000197679"/>
    </source>
</evidence>
<keyword evidence="6" id="KW-1185">Reference proteome</keyword>
<keyword evidence="2" id="KW-0414">Isoprene biosynthesis</keyword>
<dbReference type="GeneID" id="33313839"/>
<feature type="domain" description="Beta-ketoacyl-[acyl-carrier-protein] synthase III C-terminal" evidence="4">
    <location>
        <begin position="224"/>
        <end position="310"/>
    </location>
</feature>
<accession>A0A218NMB8</accession>
<dbReference type="AlphaFoldDB" id="A0A218NMB8"/>
<dbReference type="PANTHER" id="PTHR34069:SF2">
    <property type="entry name" value="BETA-KETOACYL-[ACYL-CARRIER-PROTEIN] SYNTHASE III"/>
    <property type="match status" value="1"/>
</dbReference>
<proteinExistence type="predicted"/>